<dbReference type="NCBIfam" id="NF033550">
    <property type="entry name" value="transpos_ISL3"/>
    <property type="match status" value="1"/>
</dbReference>
<name>A0A261U7C6_9BORD</name>
<organism evidence="2 3">
    <name type="scientific">Bordetella genomosp. 4</name>
    <dbReference type="NCBI Taxonomy" id="463044"/>
    <lineage>
        <taxon>Bacteria</taxon>
        <taxon>Pseudomonadati</taxon>
        <taxon>Pseudomonadota</taxon>
        <taxon>Betaproteobacteria</taxon>
        <taxon>Burkholderiales</taxon>
        <taxon>Alcaligenaceae</taxon>
        <taxon>Bordetella</taxon>
    </lineage>
</organism>
<reference evidence="2 3" key="1">
    <citation type="submission" date="2017-05" db="EMBL/GenBank/DDBJ databases">
        <title>Complete and WGS of Bordetella genogroups.</title>
        <authorList>
            <person name="Spilker T."/>
            <person name="LiPuma J."/>
        </authorList>
    </citation>
    <scope>NUCLEOTIDE SEQUENCE [LARGE SCALE GENOMIC DNA]</scope>
    <source>
        <strain evidence="2 3">AU9919</strain>
    </source>
</reference>
<dbReference type="InterPro" id="IPR002560">
    <property type="entry name" value="Transposase_DDE"/>
</dbReference>
<evidence type="ECO:0000313" key="3">
    <source>
        <dbReference type="Proteomes" id="UP000216885"/>
    </source>
</evidence>
<dbReference type="PANTHER" id="PTHR33498:SF1">
    <property type="entry name" value="TRANSPOSASE FOR INSERTION SEQUENCE ELEMENT IS1557"/>
    <property type="match status" value="1"/>
</dbReference>
<keyword evidence="3" id="KW-1185">Reference proteome</keyword>
<dbReference type="Proteomes" id="UP000216885">
    <property type="component" value="Unassembled WGS sequence"/>
</dbReference>
<dbReference type="PANTHER" id="PTHR33498">
    <property type="entry name" value="TRANSPOSASE FOR INSERTION SEQUENCE ELEMENT IS1557"/>
    <property type="match status" value="1"/>
</dbReference>
<evidence type="ECO:0000259" key="1">
    <source>
        <dbReference type="Pfam" id="PF01610"/>
    </source>
</evidence>
<comment type="caution">
    <text evidence="2">The sequence shown here is derived from an EMBL/GenBank/DDBJ whole genome shotgun (WGS) entry which is preliminary data.</text>
</comment>
<proteinExistence type="predicted"/>
<accession>A0A261U7C6</accession>
<feature type="domain" description="Transposase IS204/IS1001/IS1096/IS1165 DDE" evidence="1">
    <location>
        <begin position="151"/>
        <end position="383"/>
    </location>
</feature>
<sequence length="396" mass="46830">MSPVDSILGLRDLVVQRVERRRDIHVWARPAKRPVCEYCSHDGLRIKATHRRTVKHTRQGNQLMVLHLSVPKYHCTDCHRYFRHRFSGIRPRLRATEAYRLEVFEAHEGGVSQRKLTVTHRIGSATVERWYQSFVRQRVSELSSRACPQVLGIDEHFFSRKKGYATTLVDLKNHKVFDVVLGRSEDSLHRYLQRLPGKEHVRVIVMDLSETYRRIAQRYFPNAMIVADRFHVIRLVNHHFLKLWQQHDPDGRRNRGLLSLMRRHHWKLTALQKENLHQYLAQMPVLQALYFAKQQLNGFLVLKSLKAERSQKMLPKFLALIRQFEQSPAKALAATLLSWLEPIVRMWRFTKSNGITEGFHTKMEMLSRRAFGFRNFENYRMRVLAQCGWNGVINRV</sequence>
<dbReference type="InterPro" id="IPR047951">
    <property type="entry name" value="Transpos_ISL3"/>
</dbReference>
<evidence type="ECO:0000313" key="2">
    <source>
        <dbReference type="EMBL" id="OZI57407.1"/>
    </source>
</evidence>
<gene>
    <name evidence="2" type="ORF">CAL20_08370</name>
</gene>
<dbReference type="Pfam" id="PF01610">
    <property type="entry name" value="DDE_Tnp_ISL3"/>
    <property type="match status" value="1"/>
</dbReference>
<protein>
    <submittedName>
        <fullName evidence="2">ISL3 family transposase</fullName>
    </submittedName>
</protein>
<dbReference type="EMBL" id="NEVQ01000012">
    <property type="protein sequence ID" value="OZI57407.1"/>
    <property type="molecule type" value="Genomic_DNA"/>
</dbReference>
<dbReference type="AlphaFoldDB" id="A0A261U7C6"/>